<sequence>MSNGLAGARRCARRAAVFIPLRRSRAVMKNAQRFRVAAVAAAAVATLGLSGCAGSSESADEGTSAGPVTLEYWSWATNVDQVVEGWNQEHPDIQVKVVEAAGADDMVAKLLASVRAGEGPDMAQAEFQKLPSLVVSDVALDLSTYADQFSGEYSKGTMSLVTVGDGVFAVPQDVAPMVFMYRRDLFEQYGLQVPTTWDEYAALAKQVKEVAPTAFLGGYPDDASTFAAYTQPLGATWWSTGGESWNVGIDGPESQRVAKFWQPLVEDGLVDTTHFFTPEWGTKMNDGTLLSWTVGTWGPGAAISVAPDTAGAWAIAPMPSWDGESQVGLMGGSSVMVTKNSDHPQEAVEFLTWLNTSSAGTAGMIEKGGLFPASTLGQEALAEQPVPEIVSGQDDFWEVALTAAKDTAPVTWGPNVQVAFDTWGDAIKQASAARTSYLDVLTATQDAVVADLEKSGFSVD</sequence>
<keyword evidence="1" id="KW-1003">Cell membrane</keyword>
<accession>A0A4Q5N1J3</accession>
<dbReference type="PANTHER" id="PTHR43649:SF33">
    <property type="entry name" value="POLYGALACTURONAN_RHAMNOGALACTURONAN-BINDING PROTEIN YTCQ"/>
    <property type="match status" value="1"/>
</dbReference>
<evidence type="ECO:0000256" key="5">
    <source>
        <dbReference type="ARBA" id="ARBA00023288"/>
    </source>
</evidence>
<dbReference type="AlphaFoldDB" id="A0A4Q5N1J3"/>
<keyword evidence="5" id="KW-0449">Lipoprotein</keyword>
<evidence type="ECO:0000313" key="7">
    <source>
        <dbReference type="Proteomes" id="UP000293764"/>
    </source>
</evidence>
<keyword evidence="4" id="KW-0564">Palmitate</keyword>
<dbReference type="InterPro" id="IPR050490">
    <property type="entry name" value="Bact_solute-bd_prot1"/>
</dbReference>
<protein>
    <submittedName>
        <fullName evidence="6">Extracellular solute-binding protein</fullName>
    </submittedName>
</protein>
<evidence type="ECO:0000256" key="1">
    <source>
        <dbReference type="ARBA" id="ARBA00022475"/>
    </source>
</evidence>
<dbReference type="Pfam" id="PF01547">
    <property type="entry name" value="SBP_bac_1"/>
    <property type="match status" value="1"/>
</dbReference>
<dbReference type="SUPFAM" id="SSF53850">
    <property type="entry name" value="Periplasmic binding protein-like II"/>
    <property type="match status" value="1"/>
</dbReference>
<dbReference type="Proteomes" id="UP000293764">
    <property type="component" value="Unassembled WGS sequence"/>
</dbReference>
<proteinExistence type="predicted"/>
<dbReference type="PANTHER" id="PTHR43649">
    <property type="entry name" value="ARABINOSE-BINDING PROTEIN-RELATED"/>
    <property type="match status" value="1"/>
</dbReference>
<keyword evidence="2" id="KW-0732">Signal</keyword>
<comment type="caution">
    <text evidence="6">The sequence shown here is derived from an EMBL/GenBank/DDBJ whole genome shotgun (WGS) entry which is preliminary data.</text>
</comment>
<gene>
    <name evidence="6" type="ORF">EUA98_06020</name>
</gene>
<dbReference type="Gene3D" id="3.40.190.10">
    <property type="entry name" value="Periplasmic binding protein-like II"/>
    <property type="match status" value="1"/>
</dbReference>
<dbReference type="OrthoDB" id="2515046at2"/>
<evidence type="ECO:0000256" key="2">
    <source>
        <dbReference type="ARBA" id="ARBA00022729"/>
    </source>
</evidence>
<reference evidence="6 7" key="1">
    <citation type="submission" date="2019-01" db="EMBL/GenBank/DDBJ databases">
        <title>Novel species of Cellulomonas.</title>
        <authorList>
            <person name="Liu Q."/>
            <person name="Xin Y.-H."/>
        </authorList>
    </citation>
    <scope>NUCLEOTIDE SEQUENCE [LARGE SCALE GENOMIC DNA]</scope>
    <source>
        <strain evidence="6 7">HLT2-17</strain>
    </source>
</reference>
<dbReference type="InterPro" id="IPR006059">
    <property type="entry name" value="SBP"/>
</dbReference>
<dbReference type="EMBL" id="SDWW01000010">
    <property type="protein sequence ID" value="RYV51950.1"/>
    <property type="molecule type" value="Genomic_DNA"/>
</dbReference>
<evidence type="ECO:0000313" key="6">
    <source>
        <dbReference type="EMBL" id="RYV51950.1"/>
    </source>
</evidence>
<keyword evidence="3" id="KW-0472">Membrane</keyword>
<organism evidence="6 7">
    <name type="scientific">Pengzhenrongella frigida</name>
    <dbReference type="NCBI Taxonomy" id="1259133"/>
    <lineage>
        <taxon>Bacteria</taxon>
        <taxon>Bacillati</taxon>
        <taxon>Actinomycetota</taxon>
        <taxon>Actinomycetes</taxon>
        <taxon>Micrococcales</taxon>
        <taxon>Pengzhenrongella</taxon>
    </lineage>
</organism>
<evidence type="ECO:0000256" key="4">
    <source>
        <dbReference type="ARBA" id="ARBA00023139"/>
    </source>
</evidence>
<keyword evidence="7" id="KW-1185">Reference proteome</keyword>
<name>A0A4Q5N1J3_9MICO</name>
<evidence type="ECO:0000256" key="3">
    <source>
        <dbReference type="ARBA" id="ARBA00023136"/>
    </source>
</evidence>